<dbReference type="Gene3D" id="3.40.50.11820">
    <property type="match status" value="1"/>
</dbReference>
<comment type="caution">
    <text evidence="8">The sequence shown here is derived from an EMBL/GenBank/DDBJ whole genome shotgun (WGS) entry which is preliminary data.</text>
</comment>
<dbReference type="SUPFAM" id="SSF53448">
    <property type="entry name" value="Nucleotide-diphospho-sugar transferases"/>
    <property type="match status" value="2"/>
</dbReference>
<keyword evidence="9" id="KW-1185">Reference proteome</keyword>
<dbReference type="Gene3D" id="3.90.550.10">
    <property type="entry name" value="Spore Coat Polysaccharide Biosynthesis Protein SpsA, Chain A"/>
    <property type="match status" value="2"/>
</dbReference>
<accession>A0ABV2U2T5</accession>
<gene>
    <name evidence="8" type="ORF">ABZV61_03120</name>
</gene>
<evidence type="ECO:0000256" key="3">
    <source>
        <dbReference type="ARBA" id="ARBA00022475"/>
    </source>
</evidence>
<keyword evidence="8" id="KW-0328">Glycosyltransferase</keyword>
<evidence type="ECO:0000256" key="5">
    <source>
        <dbReference type="ARBA" id="ARBA00022944"/>
    </source>
</evidence>
<organism evidence="8 9">
    <name type="scientific">Streptomyces sp. 900116325</name>
    <dbReference type="NCBI Taxonomy" id="3154295"/>
    <lineage>
        <taxon>Bacteria</taxon>
        <taxon>Bacillati</taxon>
        <taxon>Actinomycetota</taxon>
        <taxon>Actinomycetes</taxon>
        <taxon>Kitasatosporales</taxon>
        <taxon>Streptomycetaceae</taxon>
        <taxon>Streptomyces</taxon>
    </lineage>
</organism>
<keyword evidence="5" id="KW-0777">Teichoic acid biosynthesis</keyword>
<dbReference type="InterPro" id="IPR029044">
    <property type="entry name" value="Nucleotide-diphossugar_trans"/>
</dbReference>
<dbReference type="Pfam" id="PF04464">
    <property type="entry name" value="Glyphos_transf"/>
    <property type="match status" value="1"/>
</dbReference>
<dbReference type="PANTHER" id="PTHR22916:SF3">
    <property type="entry name" value="UDP-GLCNAC:BETAGAL BETA-1,3-N-ACETYLGLUCOSAMINYLTRANSFERASE-LIKE PROTEIN 1"/>
    <property type="match status" value="1"/>
</dbReference>
<dbReference type="RefSeq" id="WP_356672621.1">
    <property type="nucleotide sequence ID" value="NZ_JBEXEF010000079.1"/>
</dbReference>
<dbReference type="SUPFAM" id="SSF53756">
    <property type="entry name" value="UDP-Glycosyltransferase/glycogen phosphorylase"/>
    <property type="match status" value="1"/>
</dbReference>
<dbReference type="EC" id="2.4.-.-" evidence="8"/>
<evidence type="ECO:0000256" key="6">
    <source>
        <dbReference type="ARBA" id="ARBA00023136"/>
    </source>
</evidence>
<protein>
    <submittedName>
        <fullName evidence="8">Glycosyltransferase</fullName>
        <ecNumber evidence="8">2.4.-.-</ecNumber>
    </submittedName>
</protein>
<dbReference type="EMBL" id="JBEXIP010000002">
    <property type="protein sequence ID" value="MET8431791.1"/>
    <property type="molecule type" value="Genomic_DNA"/>
</dbReference>
<evidence type="ECO:0000256" key="1">
    <source>
        <dbReference type="ARBA" id="ARBA00004202"/>
    </source>
</evidence>
<dbReference type="PANTHER" id="PTHR22916">
    <property type="entry name" value="GLYCOSYLTRANSFERASE"/>
    <property type="match status" value="1"/>
</dbReference>
<name>A0ABV2U2T5_9ACTN</name>
<comment type="similarity">
    <text evidence="2">Belongs to the CDP-glycerol glycerophosphotransferase family.</text>
</comment>
<feature type="domain" description="Glycosyltransferase 2-like" evidence="7">
    <location>
        <begin position="559"/>
        <end position="694"/>
    </location>
</feature>
<dbReference type="CDD" id="cd00761">
    <property type="entry name" value="Glyco_tranf_GTA_type"/>
    <property type="match status" value="1"/>
</dbReference>
<dbReference type="Proteomes" id="UP001550044">
    <property type="component" value="Unassembled WGS sequence"/>
</dbReference>
<sequence length="1487" mass="169379">MSTPTDPGQFRISIVIGAFNASATLGRALESAVRQTHPHIEVIVVDDASTDGTLAVAQEYAARDPRVRIVERRRNSGGVGAPRNNGIAVATGHYLMFLDADDELPHKACESLLESALATGADITAGRALRVNLAKDEITIWQPQLYGTDRTVTGGLRAMPELFEDPITAAKLYRLDFLLDQGIRFPEEVFFEDTYFSTVAWYCARSVTLLATPVYRWIWERETDAPSITNRRGELRSIRDRVLVHQYADAFLVRNGAQDLLAHKAAKFLSHDLRLYTPELRAGDEAFRKGFAALVAPYLRTLPLDVYDLCGPLERVRAFSLMHGRVDLALTVSDYTQRRSVLSSDLVERNGNVYWSAALLGRPDAERFLDVTDLDLSGNSLADSRLFNQATLVEIQGSTLHVTGYIRNQFGRVGPKDKLELTAVLRRRSTKADYTFDVTGIDVDEEFIRYHTAVDLDSTLGARGAAGNWNLFVQIRHGGERATTTVGVTGLDIEQQRYRGRDETYEMYRTISGNLALRPETTESQTTDHPRGTPWLWWQDKPAAESTFESAEEYAAALVVHCRNDEYNLYEFLSSLLAQREFAATQVIFVDDGSTDATAAQLADFAAFHANVEVVSQIALGARSSFDNGLRHVRAPYVAFARAQDILGENCMGRLVAAARRAKADVVVGDRDNFPGPRRFSDEPWKRYFEKGAPRAERLDDAPYVIFSSELGGKLFRTSLLRRHGLRSGQGPGFEGAWLAVPALLHARSVTTAPTAEFFERDPERRDSLFDLTWNDPVKTQELIRLCRHIIRLMERLNARTGRLALRFVVRSMQPHLRNIHRIMSRTEIAGIFPALCDIYAQVPDDLILQYATTPMARLQHHAVRTGDYELFCDPYAKPEYRPDLLIDNAGMHRSLLQDRVETTLLRVERQKAVLETLVVEGEYVRFEGLLVFGGVDISQLFSNRLELVLSDGTEEVPLTMEQVYRRDRWRARKEQDWFAGWRAVSRPGDLARLSNRDLTLRLRVHDGERRHDIQVEARQMLHRFKGVHRSGHARIRLTIAPDETVTLRRVSGLLRKTRFALSRMGEELRNSLPGRQGWRTRLLYWLMYPKLHGKDIWIIGEREDTAQDNSYHLFKWIRENEPKRRVYYAINGDAPDREKIDHLGRVVDRLSWKYRAYLLHATRLINAYDLEAYLGFPGLSKRAFLRGYGDLLRYKRVFLQHGVVYNDVVQSIHAQVTNVDMVLTTGRSERAYYAEHCGYGYDRVAATGLPRYDALTPVPGPRKILVMPTWRRDIVAPSYNKAAKPEIPFAASEYYRFFSALLRDERLLKALQHYGVELEFMPHYEIRPYLKHFRIDHPSITVSSTGRDVQLAMRECSMLVTDYSSVFFDVAYMGKPIVYTNFDDEAFYSKHYKRGYFDLARDGFGPACGRVDQAVDEIIASITRDFQVEPEYRRRAEEFFVLRDTNNCERAFDVIDSMDAAAGGDPGRMSAPLIMGRPTEHQKEGV</sequence>
<dbReference type="InterPro" id="IPR007554">
    <property type="entry name" value="Glycerophosphate_synth"/>
</dbReference>
<keyword evidence="3" id="KW-1003">Cell membrane</keyword>
<evidence type="ECO:0000259" key="7">
    <source>
        <dbReference type="Pfam" id="PF00535"/>
    </source>
</evidence>
<dbReference type="InterPro" id="IPR043148">
    <property type="entry name" value="TagF_C"/>
</dbReference>
<proteinExistence type="inferred from homology"/>
<reference evidence="8 9" key="1">
    <citation type="submission" date="2024-06" db="EMBL/GenBank/DDBJ databases">
        <title>The Natural Products Discovery Center: Release of the First 8490 Sequenced Strains for Exploring Actinobacteria Biosynthetic Diversity.</title>
        <authorList>
            <person name="Kalkreuter E."/>
            <person name="Kautsar S.A."/>
            <person name="Yang D."/>
            <person name="Bader C.D."/>
            <person name="Teijaro C.N."/>
            <person name="Fluegel L."/>
            <person name="Davis C.M."/>
            <person name="Simpson J.R."/>
            <person name="Lauterbach L."/>
            <person name="Steele A.D."/>
            <person name="Gui C."/>
            <person name="Meng S."/>
            <person name="Li G."/>
            <person name="Viehrig K."/>
            <person name="Ye F."/>
            <person name="Su P."/>
            <person name="Kiefer A.F."/>
            <person name="Nichols A."/>
            <person name="Cepeda A.J."/>
            <person name="Yan W."/>
            <person name="Fan B."/>
            <person name="Jiang Y."/>
            <person name="Adhikari A."/>
            <person name="Zheng C.-J."/>
            <person name="Schuster L."/>
            <person name="Cowan T.M."/>
            <person name="Smanski M.J."/>
            <person name="Chevrette M.G."/>
            <person name="De Carvalho L.P.S."/>
            <person name="Shen B."/>
        </authorList>
    </citation>
    <scope>NUCLEOTIDE SEQUENCE [LARGE SCALE GENOMIC DNA]</scope>
    <source>
        <strain evidence="8 9">NPDC005137</strain>
    </source>
</reference>
<evidence type="ECO:0000256" key="2">
    <source>
        <dbReference type="ARBA" id="ARBA00010488"/>
    </source>
</evidence>
<evidence type="ECO:0000313" key="9">
    <source>
        <dbReference type="Proteomes" id="UP001550044"/>
    </source>
</evidence>
<dbReference type="Gene3D" id="3.40.50.12580">
    <property type="match status" value="1"/>
</dbReference>
<keyword evidence="6" id="KW-0472">Membrane</keyword>
<evidence type="ECO:0000256" key="4">
    <source>
        <dbReference type="ARBA" id="ARBA00022679"/>
    </source>
</evidence>
<comment type="subcellular location">
    <subcellularLocation>
        <location evidence="1">Cell membrane</location>
        <topology evidence="1">Peripheral membrane protein</topology>
    </subcellularLocation>
</comment>
<keyword evidence="4 8" id="KW-0808">Transferase</keyword>
<evidence type="ECO:0000313" key="8">
    <source>
        <dbReference type="EMBL" id="MET8431791.1"/>
    </source>
</evidence>
<dbReference type="Pfam" id="PF00535">
    <property type="entry name" value="Glycos_transf_2"/>
    <property type="match status" value="2"/>
</dbReference>
<dbReference type="InterPro" id="IPR043149">
    <property type="entry name" value="TagF_N"/>
</dbReference>
<feature type="domain" description="Glycosyltransferase 2-like" evidence="7">
    <location>
        <begin position="13"/>
        <end position="139"/>
    </location>
</feature>
<dbReference type="GO" id="GO:0016757">
    <property type="term" value="F:glycosyltransferase activity"/>
    <property type="evidence" value="ECO:0007669"/>
    <property type="project" value="UniProtKB-KW"/>
</dbReference>
<dbReference type="InterPro" id="IPR001173">
    <property type="entry name" value="Glyco_trans_2-like"/>
</dbReference>